<organism evidence="1 2">
    <name type="scientific">Vespula squamosa</name>
    <name type="common">Southern yellow jacket</name>
    <name type="synonym">Wasp</name>
    <dbReference type="NCBI Taxonomy" id="30214"/>
    <lineage>
        <taxon>Eukaryota</taxon>
        <taxon>Metazoa</taxon>
        <taxon>Ecdysozoa</taxon>
        <taxon>Arthropoda</taxon>
        <taxon>Hexapoda</taxon>
        <taxon>Insecta</taxon>
        <taxon>Pterygota</taxon>
        <taxon>Neoptera</taxon>
        <taxon>Endopterygota</taxon>
        <taxon>Hymenoptera</taxon>
        <taxon>Apocrita</taxon>
        <taxon>Aculeata</taxon>
        <taxon>Vespoidea</taxon>
        <taxon>Vespidae</taxon>
        <taxon>Vespinae</taxon>
        <taxon>Vespula</taxon>
    </lineage>
</organism>
<gene>
    <name evidence="1" type="ORF">V1478_012541</name>
</gene>
<proteinExistence type="predicted"/>
<sequence length="213" mass="24542">MERHLASFELMSLSLERSPVCSSCSQVDENRQSRTTSWHSFGGGSNKKKVALNERASSKFEGRRRSHAVGVANGRRRRCRRHHHHRHRYQLAAPPERLDTIRPRAVSASLRLLYVVIAHNFAHDVDVLEGLRVRNNPCETNKKKFRTRVFIEQILKDEKRLIFGCAMSLIYILLIRTDATDTREDEMAEAAPRTTLLSFLESTNHPRDPSTRS</sequence>
<keyword evidence="2" id="KW-1185">Reference proteome</keyword>
<name>A0ABD2ADR4_VESSQ</name>
<evidence type="ECO:0000313" key="1">
    <source>
        <dbReference type="EMBL" id="KAL2718665.1"/>
    </source>
</evidence>
<protein>
    <submittedName>
        <fullName evidence="1">Uncharacterized protein</fullName>
    </submittedName>
</protein>
<dbReference type="AlphaFoldDB" id="A0ABD2ADR4"/>
<dbReference type="EMBL" id="JAUDFV010000152">
    <property type="protein sequence ID" value="KAL2718665.1"/>
    <property type="molecule type" value="Genomic_DNA"/>
</dbReference>
<accession>A0ABD2ADR4</accession>
<comment type="caution">
    <text evidence="1">The sequence shown here is derived from an EMBL/GenBank/DDBJ whole genome shotgun (WGS) entry which is preliminary data.</text>
</comment>
<dbReference type="Proteomes" id="UP001607302">
    <property type="component" value="Unassembled WGS sequence"/>
</dbReference>
<reference evidence="1 2" key="1">
    <citation type="journal article" date="2024" name="Ann. Entomol. Soc. Am.">
        <title>Genomic analyses of the southern and eastern yellowjacket wasps (Hymenoptera: Vespidae) reveal evolutionary signatures of social life.</title>
        <authorList>
            <person name="Catto M.A."/>
            <person name="Caine P.B."/>
            <person name="Orr S.E."/>
            <person name="Hunt B.G."/>
            <person name="Goodisman M.A.D."/>
        </authorList>
    </citation>
    <scope>NUCLEOTIDE SEQUENCE [LARGE SCALE GENOMIC DNA]</scope>
    <source>
        <strain evidence="1">233</strain>
        <tissue evidence="1">Head and thorax</tissue>
    </source>
</reference>
<evidence type="ECO:0000313" key="2">
    <source>
        <dbReference type="Proteomes" id="UP001607302"/>
    </source>
</evidence>